<dbReference type="InterPro" id="IPR021322">
    <property type="entry name" value="DUF2924"/>
</dbReference>
<evidence type="ECO:0008006" key="3">
    <source>
        <dbReference type="Google" id="ProtNLM"/>
    </source>
</evidence>
<dbReference type="STRING" id="364200.SAMN04488515_0208"/>
<dbReference type="Proteomes" id="UP000199167">
    <property type="component" value="Unassembled WGS sequence"/>
</dbReference>
<name>A0A1I0MS32_9RHOB</name>
<reference evidence="1 2" key="1">
    <citation type="submission" date="2016-10" db="EMBL/GenBank/DDBJ databases">
        <authorList>
            <person name="de Groot N.N."/>
        </authorList>
    </citation>
    <scope>NUCLEOTIDE SEQUENCE [LARGE SCALE GENOMIC DNA]</scope>
    <source>
        <strain evidence="1 2">DSM 17925</strain>
    </source>
</reference>
<gene>
    <name evidence="1" type="ORF">SAMN04488515_0208</name>
</gene>
<keyword evidence="2" id="KW-1185">Reference proteome</keyword>
<accession>A0A1I0MS32</accession>
<dbReference type="OrthoDB" id="284135at2"/>
<organism evidence="1 2">
    <name type="scientific">Cognatiyoonia koreensis</name>
    <dbReference type="NCBI Taxonomy" id="364200"/>
    <lineage>
        <taxon>Bacteria</taxon>
        <taxon>Pseudomonadati</taxon>
        <taxon>Pseudomonadota</taxon>
        <taxon>Alphaproteobacteria</taxon>
        <taxon>Rhodobacterales</taxon>
        <taxon>Paracoccaceae</taxon>
        <taxon>Cognatiyoonia</taxon>
    </lineage>
</organism>
<protein>
    <recommendedName>
        <fullName evidence="3">DUF2924 domain-containing protein</fullName>
    </recommendedName>
</protein>
<dbReference type="EMBL" id="FOIZ01000001">
    <property type="protein sequence ID" value="SEV91502.1"/>
    <property type="molecule type" value="Genomic_DNA"/>
</dbReference>
<evidence type="ECO:0000313" key="2">
    <source>
        <dbReference type="Proteomes" id="UP000199167"/>
    </source>
</evidence>
<evidence type="ECO:0000313" key="1">
    <source>
        <dbReference type="EMBL" id="SEV91502.1"/>
    </source>
</evidence>
<sequence>MASDTAVSRADLLEQWVAAFGQAPPPYLSIPFMSKALAYQAQCKRAGGMSAQTCRALQQIASGKSVKDVPMNPNKVGTHYVREWNGRTYQVAVVNGGYEMDVRIWPSLSAIAKQITGTTWSGPRFFGLTKVRSTAA</sequence>
<dbReference type="Pfam" id="PF11149">
    <property type="entry name" value="DUF2924"/>
    <property type="match status" value="1"/>
</dbReference>
<dbReference type="AlphaFoldDB" id="A0A1I0MS32"/>
<proteinExistence type="predicted"/>
<dbReference type="RefSeq" id="WP_089989197.1">
    <property type="nucleotide sequence ID" value="NZ_FOIZ01000001.1"/>
</dbReference>